<dbReference type="AlphaFoldDB" id="A0A1I7RK16"/>
<dbReference type="InterPro" id="IPR000719">
    <property type="entry name" value="Prot_kinase_dom"/>
</dbReference>
<dbReference type="SUPFAM" id="SSF56112">
    <property type="entry name" value="Protein kinase-like (PK-like)"/>
    <property type="match status" value="1"/>
</dbReference>
<dbReference type="GO" id="GO:0005524">
    <property type="term" value="F:ATP binding"/>
    <property type="evidence" value="ECO:0007669"/>
    <property type="project" value="UniProtKB-UniRule"/>
</dbReference>
<dbReference type="PROSITE" id="PS00107">
    <property type="entry name" value="PROTEIN_KINASE_ATP"/>
    <property type="match status" value="1"/>
</dbReference>
<evidence type="ECO:0000313" key="6">
    <source>
        <dbReference type="Proteomes" id="UP000659654"/>
    </source>
</evidence>
<protein>
    <submittedName>
        <fullName evidence="3">(pine wood nematode) hypothetical protein</fullName>
    </submittedName>
    <submittedName>
        <fullName evidence="7">Protein kinase domain-containing protein</fullName>
    </submittedName>
</protein>
<dbReference type="Proteomes" id="UP000582659">
    <property type="component" value="Unassembled WGS sequence"/>
</dbReference>
<evidence type="ECO:0000313" key="3">
    <source>
        <dbReference type="EMBL" id="CAD5235274.1"/>
    </source>
</evidence>
<dbReference type="Proteomes" id="UP000095284">
    <property type="component" value="Unplaced"/>
</dbReference>
<dbReference type="FunFam" id="1.10.510.10:FF:000967">
    <property type="entry name" value="Protein CBG11274"/>
    <property type="match status" value="1"/>
</dbReference>
<dbReference type="EMBL" id="CAJFDI010000006">
    <property type="protein sequence ID" value="CAD5235274.1"/>
    <property type="molecule type" value="Genomic_DNA"/>
</dbReference>
<feature type="domain" description="Protein kinase" evidence="2">
    <location>
        <begin position="24"/>
        <end position="299"/>
    </location>
</feature>
<sequence>MSEEEFDEDLGIKKGTMIKGRVDYVVLKVLGEGGFGSVFLVHDGNKECAMKVEKKIETRRHSKLKMEISILKTIAKLRKDRQVDTDKSTVEKKPRRENHFTDIIDRGREPTFFFMVIDLVGKSLADLKMLRQEKVFSLGTGLGVGIQCLEAIEDLHEVQFIHRDIKPANYACGRPPNTHVIYILDFGIARKVMNKDQQLKTPRERVGFKGTVRFASLACHRNQELARKDDVECWLYMMMDLLVKPGLPWRKESDKDVVGEMKKNIRDEKTQVHKDFYGDLKSKPKFHLILTYLEGLQYVDTPDYKYIYNLLREIGKENNVDVDAPYDWEVEQKK</sequence>
<dbReference type="InterPro" id="IPR050235">
    <property type="entry name" value="CK1_Ser-Thr_kinase"/>
</dbReference>
<proteinExistence type="predicted"/>
<dbReference type="SMR" id="A0A1I7RK16"/>
<dbReference type="EMBL" id="CAJFCV020000006">
    <property type="protein sequence ID" value="CAG9131573.1"/>
    <property type="molecule type" value="Genomic_DNA"/>
</dbReference>
<dbReference type="PROSITE" id="PS50011">
    <property type="entry name" value="PROTEIN_KINASE_DOM"/>
    <property type="match status" value="1"/>
</dbReference>
<accession>A0A1I7RK16</accession>
<dbReference type="PANTHER" id="PTHR11909">
    <property type="entry name" value="CASEIN KINASE-RELATED"/>
    <property type="match status" value="1"/>
</dbReference>
<keyword evidence="6" id="KW-1185">Reference proteome</keyword>
<feature type="binding site" evidence="1">
    <location>
        <position position="51"/>
    </location>
    <ligand>
        <name>ATP</name>
        <dbReference type="ChEBI" id="CHEBI:30616"/>
    </ligand>
</feature>
<evidence type="ECO:0000313" key="7">
    <source>
        <dbReference type="WBParaSite" id="BXY_0104800.1"/>
    </source>
</evidence>
<evidence type="ECO:0000256" key="1">
    <source>
        <dbReference type="PROSITE-ProRule" id="PRU10141"/>
    </source>
</evidence>
<keyword evidence="1" id="KW-0547">Nucleotide-binding</keyword>
<name>A0A1I7RK16_BURXY</name>
<dbReference type="SMART" id="SM00220">
    <property type="entry name" value="S_TKc"/>
    <property type="match status" value="1"/>
</dbReference>
<evidence type="ECO:0000313" key="5">
    <source>
        <dbReference type="Proteomes" id="UP000095284"/>
    </source>
</evidence>
<dbReference type="InterPro" id="IPR017441">
    <property type="entry name" value="Protein_kinase_ATP_BS"/>
</dbReference>
<dbReference type="GO" id="GO:0004672">
    <property type="term" value="F:protein kinase activity"/>
    <property type="evidence" value="ECO:0007669"/>
    <property type="project" value="InterPro"/>
</dbReference>
<reference evidence="7" key="1">
    <citation type="submission" date="2016-11" db="UniProtKB">
        <authorList>
            <consortium name="WormBaseParasite"/>
        </authorList>
    </citation>
    <scope>IDENTIFICATION</scope>
</reference>
<dbReference type="Gene3D" id="1.10.510.10">
    <property type="entry name" value="Transferase(Phosphotransferase) domain 1"/>
    <property type="match status" value="1"/>
</dbReference>
<evidence type="ECO:0000313" key="4">
    <source>
        <dbReference type="EMBL" id="CAG9131573.1"/>
    </source>
</evidence>
<dbReference type="WBParaSite" id="BXY_0104800.1">
    <property type="protein sequence ID" value="BXY_0104800.1"/>
    <property type="gene ID" value="BXY_0104800"/>
</dbReference>
<dbReference type="Proteomes" id="UP000659654">
    <property type="component" value="Unassembled WGS sequence"/>
</dbReference>
<reference evidence="4" key="2">
    <citation type="submission" date="2020-08" db="EMBL/GenBank/DDBJ databases">
        <authorList>
            <person name="Kikuchi T."/>
        </authorList>
    </citation>
    <scope>NUCLEOTIDE SEQUENCE</scope>
    <source>
        <strain evidence="3">Ka4C1</strain>
    </source>
</reference>
<gene>
    <name evidence="3" type="ORF">BXYJ_LOCUS15365</name>
</gene>
<keyword evidence="1" id="KW-0067">ATP-binding</keyword>
<dbReference type="InterPro" id="IPR011009">
    <property type="entry name" value="Kinase-like_dom_sf"/>
</dbReference>
<organism evidence="5 7">
    <name type="scientific">Bursaphelenchus xylophilus</name>
    <name type="common">Pinewood nematode worm</name>
    <name type="synonym">Aphelenchoides xylophilus</name>
    <dbReference type="NCBI Taxonomy" id="6326"/>
    <lineage>
        <taxon>Eukaryota</taxon>
        <taxon>Metazoa</taxon>
        <taxon>Ecdysozoa</taxon>
        <taxon>Nematoda</taxon>
        <taxon>Chromadorea</taxon>
        <taxon>Rhabditida</taxon>
        <taxon>Tylenchina</taxon>
        <taxon>Tylenchomorpha</taxon>
        <taxon>Aphelenchoidea</taxon>
        <taxon>Aphelenchoididae</taxon>
        <taxon>Bursaphelenchus</taxon>
    </lineage>
</organism>
<dbReference type="OrthoDB" id="5872528at2759"/>
<dbReference type="eggNOG" id="KOG1164">
    <property type="taxonomic scope" value="Eukaryota"/>
</dbReference>
<evidence type="ECO:0000259" key="2">
    <source>
        <dbReference type="PROSITE" id="PS50011"/>
    </source>
</evidence>
<dbReference type="Pfam" id="PF00069">
    <property type="entry name" value="Pkinase"/>
    <property type="match status" value="1"/>
</dbReference>